<dbReference type="EMBL" id="MAVT02000425">
    <property type="protein sequence ID" value="POS75936.1"/>
    <property type="molecule type" value="Genomic_DNA"/>
</dbReference>
<evidence type="ECO:0000313" key="3">
    <source>
        <dbReference type="Proteomes" id="UP000094444"/>
    </source>
</evidence>
<comment type="caution">
    <text evidence="2">The sequence shown here is derived from an EMBL/GenBank/DDBJ whole genome shotgun (WGS) entry which is preliminary data.</text>
</comment>
<sequence>MPTAALLPFPPPLPTRARQTWTARYFSEPGAFQLDGVQIPRTDLLIGAVSSGPSFVQEGREDGSAGSARKRVPRS</sequence>
<evidence type="ECO:0000256" key="1">
    <source>
        <dbReference type="SAM" id="MobiDB-lite"/>
    </source>
</evidence>
<name>A0A2P5I0C0_DIAHE</name>
<dbReference type="AlphaFoldDB" id="A0A2P5I0C0"/>
<reference evidence="2" key="1">
    <citation type="submission" date="2017-09" db="EMBL/GenBank/DDBJ databases">
        <title>Polyketide synthases of a Diaporthe helianthi virulent isolate.</title>
        <authorList>
            <person name="Baroncelli R."/>
        </authorList>
    </citation>
    <scope>NUCLEOTIDE SEQUENCE [LARGE SCALE GENOMIC DNA]</scope>
    <source>
        <strain evidence="2">7/96</strain>
    </source>
</reference>
<dbReference type="Proteomes" id="UP000094444">
    <property type="component" value="Unassembled WGS sequence"/>
</dbReference>
<gene>
    <name evidence="2" type="ORF">DHEL01_v205672</name>
</gene>
<dbReference type="InParanoid" id="A0A2P5I0C0"/>
<keyword evidence="3" id="KW-1185">Reference proteome</keyword>
<protein>
    <submittedName>
        <fullName evidence="2">Uncharacterized protein</fullName>
    </submittedName>
</protein>
<accession>A0A2P5I0C0</accession>
<organism evidence="2 3">
    <name type="scientific">Diaporthe helianthi</name>
    <dbReference type="NCBI Taxonomy" id="158607"/>
    <lineage>
        <taxon>Eukaryota</taxon>
        <taxon>Fungi</taxon>
        <taxon>Dikarya</taxon>
        <taxon>Ascomycota</taxon>
        <taxon>Pezizomycotina</taxon>
        <taxon>Sordariomycetes</taxon>
        <taxon>Sordariomycetidae</taxon>
        <taxon>Diaporthales</taxon>
        <taxon>Diaporthaceae</taxon>
        <taxon>Diaporthe</taxon>
    </lineage>
</organism>
<proteinExistence type="predicted"/>
<feature type="region of interest" description="Disordered" evidence="1">
    <location>
        <begin position="53"/>
        <end position="75"/>
    </location>
</feature>
<evidence type="ECO:0000313" key="2">
    <source>
        <dbReference type="EMBL" id="POS75936.1"/>
    </source>
</evidence>